<dbReference type="Gene3D" id="3.30.460.10">
    <property type="entry name" value="Beta Polymerase, domain 2"/>
    <property type="match status" value="1"/>
</dbReference>
<dbReference type="PANTHER" id="PTHR21043">
    <property type="entry name" value="IOJAP SUPERFAMILY ORTHOLOG"/>
    <property type="match status" value="1"/>
</dbReference>
<dbReference type="SUPFAM" id="SSF81301">
    <property type="entry name" value="Nucleotidyltransferase"/>
    <property type="match status" value="1"/>
</dbReference>
<dbReference type="Proteomes" id="UP000198943">
    <property type="component" value="Unassembled WGS sequence"/>
</dbReference>
<keyword evidence="2" id="KW-0810">Translation regulation</keyword>
<comment type="subcellular location">
    <subcellularLocation>
        <location evidence="2">Cytoplasm</location>
    </subcellularLocation>
</comment>
<dbReference type="Pfam" id="PF02410">
    <property type="entry name" value="RsfS"/>
    <property type="match status" value="1"/>
</dbReference>
<reference evidence="4" key="1">
    <citation type="submission" date="2016-10" db="EMBL/GenBank/DDBJ databases">
        <authorList>
            <person name="Varghese N."/>
            <person name="Submissions S."/>
        </authorList>
    </citation>
    <scope>NUCLEOTIDE SEQUENCE [LARGE SCALE GENOMIC DNA]</scope>
    <source>
        <strain evidence="4">DSM 11005</strain>
    </source>
</reference>
<keyword evidence="2" id="KW-0678">Repressor</keyword>
<dbReference type="InterPro" id="IPR004394">
    <property type="entry name" value="Iojap/RsfS/C7orf30"/>
</dbReference>
<organism evidence="3 4">
    <name type="scientific">Succiniclasticum ruminis</name>
    <dbReference type="NCBI Taxonomy" id="40841"/>
    <lineage>
        <taxon>Bacteria</taxon>
        <taxon>Bacillati</taxon>
        <taxon>Bacillota</taxon>
        <taxon>Negativicutes</taxon>
        <taxon>Acidaminococcales</taxon>
        <taxon>Acidaminococcaceae</taxon>
        <taxon>Succiniclasticum</taxon>
    </lineage>
</organism>
<keyword evidence="2" id="KW-0963">Cytoplasm</keyword>
<dbReference type="GO" id="GO:0017148">
    <property type="term" value="P:negative regulation of translation"/>
    <property type="evidence" value="ECO:0007669"/>
    <property type="project" value="UniProtKB-UniRule"/>
</dbReference>
<comment type="subunit">
    <text evidence="2">Interacts with ribosomal protein uL14 (rplN).</text>
</comment>
<dbReference type="GO" id="GO:0090071">
    <property type="term" value="P:negative regulation of ribosome biogenesis"/>
    <property type="evidence" value="ECO:0007669"/>
    <property type="project" value="UniProtKB-UniRule"/>
</dbReference>
<dbReference type="InterPro" id="IPR043519">
    <property type="entry name" value="NT_sf"/>
</dbReference>
<comment type="similarity">
    <text evidence="1 2">Belongs to the Iojap/RsfS family.</text>
</comment>
<protein>
    <recommendedName>
        <fullName evidence="2">Ribosomal silencing factor RsfS</fullName>
    </recommendedName>
</protein>
<evidence type="ECO:0000313" key="3">
    <source>
        <dbReference type="EMBL" id="SDC10473.1"/>
    </source>
</evidence>
<evidence type="ECO:0000313" key="4">
    <source>
        <dbReference type="Proteomes" id="UP000198943"/>
    </source>
</evidence>
<proteinExistence type="inferred from homology"/>
<evidence type="ECO:0000256" key="2">
    <source>
        <dbReference type="HAMAP-Rule" id="MF_01477"/>
    </source>
</evidence>
<name>A0A1G6IVM4_9FIRM</name>
<keyword evidence="4" id="KW-1185">Reference proteome</keyword>
<sequence>MTMQPKELAEKIATIADDKKGKDILLLNMEGISYMTDYFVIASASNTTLVRAIADAIEDKLAEQEVFCSHKEGYNEGRWVLMDFGDAVVHIFLEEERDFYNLEQLWADAPSEAFEGTDDGQ</sequence>
<dbReference type="EMBL" id="FMYW01000002">
    <property type="protein sequence ID" value="SDC10473.1"/>
    <property type="molecule type" value="Genomic_DNA"/>
</dbReference>
<dbReference type="NCBIfam" id="TIGR00090">
    <property type="entry name" value="rsfS_iojap_ybeB"/>
    <property type="match status" value="1"/>
</dbReference>
<comment type="function">
    <text evidence="2">Functions as a ribosomal silencing factor. Interacts with ribosomal protein uL14 (rplN), blocking formation of intersubunit bridge B8. Prevents association of the 30S and 50S ribosomal subunits and the formation of functional ribosomes, thus repressing translation.</text>
</comment>
<dbReference type="GO" id="GO:0043023">
    <property type="term" value="F:ribosomal large subunit binding"/>
    <property type="evidence" value="ECO:0007669"/>
    <property type="project" value="TreeGrafter"/>
</dbReference>
<evidence type="ECO:0000256" key="1">
    <source>
        <dbReference type="ARBA" id="ARBA00010574"/>
    </source>
</evidence>
<dbReference type="GO" id="GO:0042256">
    <property type="term" value="P:cytosolic ribosome assembly"/>
    <property type="evidence" value="ECO:0007669"/>
    <property type="project" value="UniProtKB-UniRule"/>
</dbReference>
<gene>
    <name evidence="2" type="primary">rsfS</name>
    <name evidence="3" type="ORF">SAMN04487864_102239</name>
</gene>
<dbReference type="GO" id="GO:0005737">
    <property type="term" value="C:cytoplasm"/>
    <property type="evidence" value="ECO:0007669"/>
    <property type="project" value="UniProtKB-SubCell"/>
</dbReference>
<accession>A0A1G6IVM4</accession>
<dbReference type="PANTHER" id="PTHR21043:SF0">
    <property type="entry name" value="MITOCHONDRIAL ASSEMBLY OF RIBOSOMAL LARGE SUBUNIT PROTEIN 1"/>
    <property type="match status" value="1"/>
</dbReference>
<dbReference type="AlphaFoldDB" id="A0A1G6IVM4"/>
<dbReference type="HAMAP" id="MF_01477">
    <property type="entry name" value="Iojap_RsfS"/>
    <property type="match status" value="1"/>
</dbReference>